<protein>
    <submittedName>
        <fullName evidence="1">Uncharacterized protein</fullName>
    </submittedName>
</protein>
<accession>A0ACC1NMW8</accession>
<evidence type="ECO:0000313" key="2">
    <source>
        <dbReference type="Proteomes" id="UP001143910"/>
    </source>
</evidence>
<gene>
    <name evidence="1" type="ORF">NQ176_g2776</name>
</gene>
<sequence>MGIRKITIDDLPKVKDYVVELTWEDNFHKWFFTGRHEHPFAYRRWWTNYVRTHILRPNLYTYVYEEESTGKILGWVSLSPGEDNDDPVDLDLSKNSPRENSPNPSLDKARLEYYSKVVQPGLNKTIFVGEDCRNWCIYELFVDPALQPQDSKDILLNLLDNAKEQCRKDGVGFWTLSTSSDELEVMKGYGFEWRDKIEFGNISFHAMKYVGK</sequence>
<name>A0ACC1NMW8_9HYPO</name>
<evidence type="ECO:0000313" key="1">
    <source>
        <dbReference type="EMBL" id="KAJ2980206.1"/>
    </source>
</evidence>
<dbReference type="Proteomes" id="UP001143910">
    <property type="component" value="Unassembled WGS sequence"/>
</dbReference>
<comment type="caution">
    <text evidence="1">The sequence shown here is derived from an EMBL/GenBank/DDBJ whole genome shotgun (WGS) entry which is preliminary data.</text>
</comment>
<proteinExistence type="predicted"/>
<keyword evidence="2" id="KW-1185">Reference proteome</keyword>
<reference evidence="1" key="1">
    <citation type="submission" date="2022-08" db="EMBL/GenBank/DDBJ databases">
        <title>Genome Sequence of Lecanicillium fungicola.</title>
        <authorList>
            <person name="Buettner E."/>
        </authorList>
    </citation>
    <scope>NUCLEOTIDE SEQUENCE</scope>
    <source>
        <strain evidence="1">Babe33</strain>
    </source>
</reference>
<dbReference type="EMBL" id="JANJQO010000217">
    <property type="protein sequence ID" value="KAJ2980206.1"/>
    <property type="molecule type" value="Genomic_DNA"/>
</dbReference>
<organism evidence="1 2">
    <name type="scientific">Zarea fungicola</name>
    <dbReference type="NCBI Taxonomy" id="93591"/>
    <lineage>
        <taxon>Eukaryota</taxon>
        <taxon>Fungi</taxon>
        <taxon>Dikarya</taxon>
        <taxon>Ascomycota</taxon>
        <taxon>Pezizomycotina</taxon>
        <taxon>Sordariomycetes</taxon>
        <taxon>Hypocreomycetidae</taxon>
        <taxon>Hypocreales</taxon>
        <taxon>Cordycipitaceae</taxon>
        <taxon>Zarea</taxon>
    </lineage>
</organism>